<dbReference type="SMART" id="SM00304">
    <property type="entry name" value="HAMP"/>
    <property type="match status" value="1"/>
</dbReference>
<dbReference type="PROSITE" id="PS50109">
    <property type="entry name" value="HIS_KIN"/>
    <property type="match status" value="1"/>
</dbReference>
<dbReference type="Pfam" id="PF00512">
    <property type="entry name" value="HisKA"/>
    <property type="match status" value="1"/>
</dbReference>
<dbReference type="EC" id="2.7.13.3" evidence="3"/>
<comment type="catalytic activity">
    <reaction evidence="1">
        <text>ATP + protein L-histidine = ADP + protein N-phospho-L-histidine.</text>
        <dbReference type="EC" id="2.7.13.3"/>
    </reaction>
</comment>
<dbReference type="CDD" id="cd00075">
    <property type="entry name" value="HATPase"/>
    <property type="match status" value="1"/>
</dbReference>
<evidence type="ECO:0000256" key="1">
    <source>
        <dbReference type="ARBA" id="ARBA00000085"/>
    </source>
</evidence>
<feature type="transmembrane region" description="Helical" evidence="11">
    <location>
        <begin position="156"/>
        <end position="180"/>
    </location>
</feature>
<evidence type="ECO:0000313" key="15">
    <source>
        <dbReference type="Proteomes" id="UP000649739"/>
    </source>
</evidence>
<evidence type="ECO:0000256" key="11">
    <source>
        <dbReference type="SAM" id="Phobius"/>
    </source>
</evidence>
<sequence>MSRLSLRTRIVAMFGVGALASCATMAALSYELTRRTQLAARERVAVRAAQVDARVVVARLSTEDPDLVEVLRWLDTGGSRRVLLRRDGRWYSRSADTGLTSAVPRPLQRRVADGTASVQRVRLTAAPGLVVGVPLPNGDQLYVVESLRELDRTLRGLSWIIALVAAGTTVAGAGVGAYAARRVTRPLARVTAAAREIAAGEPTARLDPATEPDVEELATAFNDMVGQLARRMELDRRFAADVSHELRSPLQTLVAAVDVLNRRRDALDERSRRALDLVVAESDRFRRLVTDLLDLSRGDTAPRCAPTDVVALARHACGHAAVDPGLVAADTGGDDRWEVDPRRFERVLVNLLENAVRHGGGPVAITVRSAADARTIEIDDAGPGVRPGDRGRVFDRFVRGRAASARGDTDGTGLGLALVAAHVAAHGGRADVVDRPGGGARFRVILPRRPADAAAPTGAAP</sequence>
<keyword evidence="6 11" id="KW-0812">Transmembrane</keyword>
<evidence type="ECO:0000256" key="9">
    <source>
        <dbReference type="ARBA" id="ARBA00023012"/>
    </source>
</evidence>
<feature type="domain" description="HAMP" evidence="13">
    <location>
        <begin position="181"/>
        <end position="233"/>
    </location>
</feature>
<dbReference type="InterPro" id="IPR004358">
    <property type="entry name" value="Sig_transdc_His_kin-like_C"/>
</dbReference>
<dbReference type="InterPro" id="IPR003594">
    <property type="entry name" value="HATPase_dom"/>
</dbReference>
<dbReference type="Pfam" id="PF02518">
    <property type="entry name" value="HATPase_c"/>
    <property type="match status" value="1"/>
</dbReference>
<dbReference type="InterPro" id="IPR005467">
    <property type="entry name" value="His_kinase_dom"/>
</dbReference>
<dbReference type="InterPro" id="IPR050428">
    <property type="entry name" value="TCS_sensor_his_kinase"/>
</dbReference>
<dbReference type="PANTHER" id="PTHR45436">
    <property type="entry name" value="SENSOR HISTIDINE KINASE YKOH"/>
    <property type="match status" value="1"/>
</dbReference>
<dbReference type="InterPro" id="IPR003661">
    <property type="entry name" value="HisK_dim/P_dom"/>
</dbReference>
<evidence type="ECO:0000256" key="2">
    <source>
        <dbReference type="ARBA" id="ARBA00004236"/>
    </source>
</evidence>
<dbReference type="PROSITE" id="PS50885">
    <property type="entry name" value="HAMP"/>
    <property type="match status" value="1"/>
</dbReference>
<dbReference type="AlphaFoldDB" id="A0A8J3B4U5"/>
<dbReference type="SUPFAM" id="SSF55874">
    <property type="entry name" value="ATPase domain of HSP90 chaperone/DNA topoisomerase II/histidine kinase"/>
    <property type="match status" value="1"/>
</dbReference>
<accession>A0A8J3B4U5</accession>
<dbReference type="InterPro" id="IPR003660">
    <property type="entry name" value="HAMP_dom"/>
</dbReference>
<dbReference type="Gene3D" id="1.10.287.130">
    <property type="match status" value="1"/>
</dbReference>
<proteinExistence type="predicted"/>
<name>A0A8J3B4U5_9ACTN</name>
<evidence type="ECO:0000256" key="8">
    <source>
        <dbReference type="ARBA" id="ARBA00022989"/>
    </source>
</evidence>
<reference evidence="14" key="1">
    <citation type="journal article" date="2014" name="Int. J. Syst. Evol. Microbiol.">
        <title>Complete genome sequence of Corynebacterium casei LMG S-19264T (=DSM 44701T), isolated from a smear-ripened cheese.</title>
        <authorList>
            <consortium name="US DOE Joint Genome Institute (JGI-PGF)"/>
            <person name="Walter F."/>
            <person name="Albersmeier A."/>
            <person name="Kalinowski J."/>
            <person name="Ruckert C."/>
        </authorList>
    </citation>
    <scope>NUCLEOTIDE SEQUENCE</scope>
    <source>
        <strain evidence="14">JCM 3090</strain>
    </source>
</reference>
<dbReference type="PANTHER" id="PTHR45436:SF5">
    <property type="entry name" value="SENSOR HISTIDINE KINASE TRCS"/>
    <property type="match status" value="1"/>
</dbReference>
<dbReference type="RefSeq" id="WP_189168694.1">
    <property type="nucleotide sequence ID" value="NZ_BMQB01000001.1"/>
</dbReference>
<evidence type="ECO:0000313" key="14">
    <source>
        <dbReference type="EMBL" id="GGJ81539.1"/>
    </source>
</evidence>
<evidence type="ECO:0000256" key="3">
    <source>
        <dbReference type="ARBA" id="ARBA00012438"/>
    </source>
</evidence>
<dbReference type="PROSITE" id="PS51257">
    <property type="entry name" value="PROKAR_LIPOPROTEIN"/>
    <property type="match status" value="1"/>
</dbReference>
<dbReference type="Proteomes" id="UP000649739">
    <property type="component" value="Unassembled WGS sequence"/>
</dbReference>
<dbReference type="SUPFAM" id="SSF158472">
    <property type="entry name" value="HAMP domain-like"/>
    <property type="match status" value="1"/>
</dbReference>
<dbReference type="GO" id="GO:0005886">
    <property type="term" value="C:plasma membrane"/>
    <property type="evidence" value="ECO:0007669"/>
    <property type="project" value="UniProtKB-SubCell"/>
</dbReference>
<keyword evidence="10 11" id="KW-0472">Membrane</keyword>
<dbReference type="EMBL" id="BMQB01000001">
    <property type="protein sequence ID" value="GGJ81539.1"/>
    <property type="molecule type" value="Genomic_DNA"/>
</dbReference>
<evidence type="ECO:0000256" key="5">
    <source>
        <dbReference type="ARBA" id="ARBA00022679"/>
    </source>
</evidence>
<keyword evidence="5" id="KW-0808">Transferase</keyword>
<dbReference type="CDD" id="cd00082">
    <property type="entry name" value="HisKA"/>
    <property type="match status" value="1"/>
</dbReference>
<protein>
    <recommendedName>
        <fullName evidence="3">histidine kinase</fullName>
        <ecNumber evidence="3">2.7.13.3</ecNumber>
    </recommendedName>
</protein>
<dbReference type="SMART" id="SM00387">
    <property type="entry name" value="HATPase_c"/>
    <property type="match status" value="1"/>
</dbReference>
<keyword evidence="7 14" id="KW-0418">Kinase</keyword>
<keyword evidence="8 11" id="KW-1133">Transmembrane helix</keyword>
<gene>
    <name evidence="14" type="primary">mtrB</name>
    <name evidence="14" type="ORF">GCM10010123_09160</name>
</gene>
<dbReference type="Gene3D" id="6.10.340.10">
    <property type="match status" value="1"/>
</dbReference>
<comment type="subcellular location">
    <subcellularLocation>
        <location evidence="2">Cell membrane</location>
    </subcellularLocation>
</comment>
<dbReference type="SMART" id="SM00388">
    <property type="entry name" value="HisKA"/>
    <property type="match status" value="1"/>
</dbReference>
<reference evidence="14" key="2">
    <citation type="submission" date="2020-09" db="EMBL/GenBank/DDBJ databases">
        <authorList>
            <person name="Sun Q."/>
            <person name="Ohkuma M."/>
        </authorList>
    </citation>
    <scope>NUCLEOTIDE SEQUENCE</scope>
    <source>
        <strain evidence="14">JCM 3090</strain>
    </source>
</reference>
<keyword evidence="15" id="KW-1185">Reference proteome</keyword>
<organism evidence="14 15">
    <name type="scientific">Pilimelia anulata</name>
    <dbReference type="NCBI Taxonomy" id="53371"/>
    <lineage>
        <taxon>Bacteria</taxon>
        <taxon>Bacillati</taxon>
        <taxon>Actinomycetota</taxon>
        <taxon>Actinomycetes</taxon>
        <taxon>Micromonosporales</taxon>
        <taxon>Micromonosporaceae</taxon>
        <taxon>Pilimelia</taxon>
    </lineage>
</organism>
<dbReference type="InterPro" id="IPR036890">
    <property type="entry name" value="HATPase_C_sf"/>
</dbReference>
<evidence type="ECO:0000256" key="10">
    <source>
        <dbReference type="ARBA" id="ARBA00023136"/>
    </source>
</evidence>
<comment type="caution">
    <text evidence="14">The sequence shown here is derived from an EMBL/GenBank/DDBJ whole genome shotgun (WGS) entry which is preliminary data.</text>
</comment>
<dbReference type="Gene3D" id="3.30.565.10">
    <property type="entry name" value="Histidine kinase-like ATPase, C-terminal domain"/>
    <property type="match status" value="1"/>
</dbReference>
<evidence type="ECO:0000256" key="7">
    <source>
        <dbReference type="ARBA" id="ARBA00022777"/>
    </source>
</evidence>
<keyword evidence="9" id="KW-0902">Two-component regulatory system</keyword>
<dbReference type="CDD" id="cd06225">
    <property type="entry name" value="HAMP"/>
    <property type="match status" value="1"/>
</dbReference>
<dbReference type="InterPro" id="IPR036097">
    <property type="entry name" value="HisK_dim/P_sf"/>
</dbReference>
<evidence type="ECO:0000256" key="4">
    <source>
        <dbReference type="ARBA" id="ARBA00022553"/>
    </source>
</evidence>
<evidence type="ECO:0000256" key="6">
    <source>
        <dbReference type="ARBA" id="ARBA00022692"/>
    </source>
</evidence>
<keyword evidence="4" id="KW-0597">Phosphoprotein</keyword>
<evidence type="ECO:0000259" key="13">
    <source>
        <dbReference type="PROSITE" id="PS50885"/>
    </source>
</evidence>
<dbReference type="GO" id="GO:0000155">
    <property type="term" value="F:phosphorelay sensor kinase activity"/>
    <property type="evidence" value="ECO:0007669"/>
    <property type="project" value="InterPro"/>
</dbReference>
<dbReference type="SUPFAM" id="SSF47384">
    <property type="entry name" value="Homodimeric domain of signal transducing histidine kinase"/>
    <property type="match status" value="1"/>
</dbReference>
<evidence type="ECO:0000259" key="12">
    <source>
        <dbReference type="PROSITE" id="PS50109"/>
    </source>
</evidence>
<dbReference type="Pfam" id="PF00672">
    <property type="entry name" value="HAMP"/>
    <property type="match status" value="1"/>
</dbReference>
<dbReference type="PRINTS" id="PR00344">
    <property type="entry name" value="BCTRLSENSOR"/>
</dbReference>
<feature type="domain" description="Histidine kinase" evidence="12">
    <location>
        <begin position="241"/>
        <end position="450"/>
    </location>
</feature>